<comment type="caution">
    <text evidence="3">The sequence shown here is derived from an EMBL/GenBank/DDBJ whole genome shotgun (WGS) entry which is preliminary data.</text>
</comment>
<feature type="domain" description="Activator of Hsp90 ATPase homologue 1/2-like C-terminal" evidence="2">
    <location>
        <begin position="16"/>
        <end position="136"/>
    </location>
</feature>
<dbReference type="InterPro" id="IPR023393">
    <property type="entry name" value="START-like_dom_sf"/>
</dbReference>
<evidence type="ECO:0000313" key="4">
    <source>
        <dbReference type="Proteomes" id="UP000758168"/>
    </source>
</evidence>
<dbReference type="RefSeq" id="WP_210059181.1">
    <property type="nucleotide sequence ID" value="NZ_BAAAMH010000011.1"/>
</dbReference>
<name>A0ABS4ZDI3_9ACTN</name>
<reference evidence="3 4" key="1">
    <citation type="submission" date="2021-03" db="EMBL/GenBank/DDBJ databases">
        <title>Sequencing the genomes of 1000 actinobacteria strains.</title>
        <authorList>
            <person name="Klenk H.-P."/>
        </authorList>
    </citation>
    <scope>NUCLEOTIDE SEQUENCE [LARGE SCALE GENOMIC DNA]</scope>
    <source>
        <strain evidence="3 4">DSM 12936</strain>
    </source>
</reference>
<organism evidence="3 4">
    <name type="scientific">Microlunatus capsulatus</name>
    <dbReference type="NCBI Taxonomy" id="99117"/>
    <lineage>
        <taxon>Bacteria</taxon>
        <taxon>Bacillati</taxon>
        <taxon>Actinomycetota</taxon>
        <taxon>Actinomycetes</taxon>
        <taxon>Propionibacteriales</taxon>
        <taxon>Propionibacteriaceae</taxon>
        <taxon>Microlunatus</taxon>
    </lineage>
</organism>
<evidence type="ECO:0000259" key="2">
    <source>
        <dbReference type="Pfam" id="PF08327"/>
    </source>
</evidence>
<dbReference type="SUPFAM" id="SSF55961">
    <property type="entry name" value="Bet v1-like"/>
    <property type="match status" value="1"/>
</dbReference>
<comment type="similarity">
    <text evidence="1">Belongs to the AHA1 family.</text>
</comment>
<keyword evidence="4" id="KW-1185">Reference proteome</keyword>
<dbReference type="InterPro" id="IPR013538">
    <property type="entry name" value="ASHA1/2-like_C"/>
</dbReference>
<dbReference type="EMBL" id="JAGIOB010000001">
    <property type="protein sequence ID" value="MBP2419089.1"/>
    <property type="molecule type" value="Genomic_DNA"/>
</dbReference>
<evidence type="ECO:0000313" key="3">
    <source>
        <dbReference type="EMBL" id="MBP2419089.1"/>
    </source>
</evidence>
<dbReference type="Pfam" id="PF08327">
    <property type="entry name" value="AHSA1"/>
    <property type="match status" value="1"/>
</dbReference>
<gene>
    <name evidence="3" type="ORF">JOF54_004011</name>
</gene>
<evidence type="ECO:0000256" key="1">
    <source>
        <dbReference type="ARBA" id="ARBA00006817"/>
    </source>
</evidence>
<sequence length="145" mass="16374">MARTSLDVSRVLALGAEQAWAAWTVPEQLRQWWWPFLPGTTVDLDPRVGGTYRLESVQAGFGACGRYSELVPGRLLAFTWSWITDGRPEQTVDQVRVRLAPLEHGCRLDLEHVLDPSLHDPEPLRQGWSETLDVLVRWAAERAAS</sequence>
<protein>
    <submittedName>
        <fullName evidence="3">Uncharacterized protein YndB with AHSA1/START domain</fullName>
    </submittedName>
</protein>
<accession>A0ABS4ZDI3</accession>
<dbReference type="Proteomes" id="UP000758168">
    <property type="component" value="Unassembled WGS sequence"/>
</dbReference>
<proteinExistence type="inferred from homology"/>
<dbReference type="Gene3D" id="3.30.530.20">
    <property type="match status" value="1"/>
</dbReference>
<dbReference type="CDD" id="cd07814">
    <property type="entry name" value="SRPBCC_CalC_Aha1-like"/>
    <property type="match status" value="1"/>
</dbReference>